<dbReference type="EMBL" id="CP098611">
    <property type="protein sequence ID" value="USR91250.1"/>
    <property type="molecule type" value="Genomic_DNA"/>
</dbReference>
<dbReference type="Pfam" id="PF19993">
    <property type="entry name" value="DO-GTPase2"/>
    <property type="match status" value="1"/>
</dbReference>
<keyword evidence="3" id="KW-1185">Reference proteome</keyword>
<dbReference type="Proteomes" id="UP001056708">
    <property type="component" value="Chromosome"/>
</dbReference>
<feature type="domain" description="Double-GTPase 2" evidence="1">
    <location>
        <begin position="24"/>
        <end position="214"/>
    </location>
</feature>
<protein>
    <recommendedName>
        <fullName evidence="1">Double-GTPase 2 domain-containing protein</fullName>
    </recommendedName>
</protein>
<dbReference type="SUPFAM" id="SSF52540">
    <property type="entry name" value="P-loop containing nucleoside triphosphate hydrolases"/>
    <property type="match status" value="1"/>
</dbReference>
<sequence>MVSFLKKLFTNEFDTTEQLPVLKVTMLGPSGVGKTSLLAAMYDQFDQISQDLQLRAYEDTAPILDKRLQDLKNMVGDSIKPKDGIQGTAGDEPTCYRFQFGETGANPELEIQFQDYPGGWLEKNNQIEKVRTLIRESAAILIPIDAAILMENNGEYHDKFNQPDQINDLLKTVYRNLDSPRLVILAPVKCEKYMQDNPGKLFDQVKKGYKKVFNQLAGEKLLPKVAVIITPVQTVGNIVFSRIEKTTR</sequence>
<dbReference type="InterPro" id="IPR027417">
    <property type="entry name" value="P-loop_NTPase"/>
</dbReference>
<evidence type="ECO:0000313" key="2">
    <source>
        <dbReference type="EMBL" id="USR91250.1"/>
    </source>
</evidence>
<dbReference type="RefSeq" id="WP_252663280.1">
    <property type="nucleotide sequence ID" value="NZ_CP098611.1"/>
</dbReference>
<accession>A0ABY5AQG1</accession>
<proteinExistence type="predicted"/>
<dbReference type="InterPro" id="IPR045528">
    <property type="entry name" value="DO-GTPase2"/>
</dbReference>
<evidence type="ECO:0000259" key="1">
    <source>
        <dbReference type="Pfam" id="PF19993"/>
    </source>
</evidence>
<organism evidence="2 3">
    <name type="scientific">Phormidium yuhuli AB48</name>
    <dbReference type="NCBI Taxonomy" id="2940671"/>
    <lineage>
        <taxon>Bacteria</taxon>
        <taxon>Bacillati</taxon>
        <taxon>Cyanobacteriota</taxon>
        <taxon>Cyanophyceae</taxon>
        <taxon>Oscillatoriophycideae</taxon>
        <taxon>Oscillatoriales</taxon>
        <taxon>Oscillatoriaceae</taxon>
        <taxon>Phormidium</taxon>
        <taxon>Phormidium yuhuli</taxon>
    </lineage>
</organism>
<evidence type="ECO:0000313" key="3">
    <source>
        <dbReference type="Proteomes" id="UP001056708"/>
    </source>
</evidence>
<reference evidence="2" key="1">
    <citation type="submission" date="2022-06" db="EMBL/GenBank/DDBJ databases">
        <title>Genome sequence of Phormidium yuhuli AB48 isolated from an industrial photobioreactor environment.</title>
        <authorList>
            <person name="Qiu Y."/>
            <person name="Noonan A.J.C."/>
            <person name="Dofher K."/>
            <person name="Koch M."/>
            <person name="Kieft B."/>
            <person name="Lin X."/>
            <person name="Ziels R.M."/>
            <person name="Hallam S.J."/>
        </authorList>
    </citation>
    <scope>NUCLEOTIDE SEQUENCE</scope>
    <source>
        <strain evidence="2">AB48</strain>
    </source>
</reference>
<gene>
    <name evidence="2" type="ORF">NEA10_00460</name>
</gene>
<name>A0ABY5AQG1_9CYAN</name>